<reference evidence="3 4" key="1">
    <citation type="submission" date="2019-06" db="EMBL/GenBank/DDBJ databases">
        <title>Sequencing the genomes of 1000 actinobacteria strains.</title>
        <authorList>
            <person name="Klenk H.-P."/>
        </authorList>
    </citation>
    <scope>NUCLEOTIDE SEQUENCE [LARGE SCALE GENOMIC DNA]</scope>
    <source>
        <strain evidence="3 4">DSM 45679</strain>
    </source>
</reference>
<comment type="caution">
    <text evidence="3">The sequence shown here is derived from an EMBL/GenBank/DDBJ whole genome shotgun (WGS) entry which is preliminary data.</text>
</comment>
<feature type="domain" description="DUF4209" evidence="2">
    <location>
        <begin position="533"/>
        <end position="585"/>
    </location>
</feature>
<keyword evidence="4" id="KW-1185">Reference proteome</keyword>
<protein>
    <submittedName>
        <fullName evidence="3">Uncharacterized protein DUF4209</fullName>
    </submittedName>
</protein>
<evidence type="ECO:0000256" key="1">
    <source>
        <dbReference type="SAM" id="MobiDB-lite"/>
    </source>
</evidence>
<accession>A0A542DET4</accession>
<proteinExistence type="predicted"/>
<organism evidence="3 4">
    <name type="scientific">Amycolatopsis cihanbeyliensis</name>
    <dbReference type="NCBI Taxonomy" id="1128664"/>
    <lineage>
        <taxon>Bacteria</taxon>
        <taxon>Bacillati</taxon>
        <taxon>Actinomycetota</taxon>
        <taxon>Actinomycetes</taxon>
        <taxon>Pseudonocardiales</taxon>
        <taxon>Pseudonocardiaceae</taxon>
        <taxon>Amycolatopsis</taxon>
    </lineage>
</organism>
<dbReference type="AlphaFoldDB" id="A0A542DET4"/>
<feature type="region of interest" description="Disordered" evidence="1">
    <location>
        <begin position="1"/>
        <end position="24"/>
    </location>
</feature>
<evidence type="ECO:0000259" key="2">
    <source>
        <dbReference type="Pfam" id="PF13910"/>
    </source>
</evidence>
<sequence>MNTAEPADALPPNESARPESPRAPYRHEAAHIPALARLADAACEDVGDPLDASVRVGQLAEQMAPAAERPDARVVALAFSYVLRHREIPQGGADLGPLDGPSLYPTAMREVSEEIRATWLALAGEVTQPVARSRLYDIVFTLRLMQNSRQAAERAARAYLDGIGGHQRAQVRADGVVRAWTLARLVSSSELEREIVESMIDLVSDLLDRDEHPYAVIPLLSALIAPPRRKVAEAADSRIDVLLDRALVSYPETHVIKDVAVIVRKRAGSDAARVDVANRVLINAMLAEARSATDPMVIRTLFNNAASQARELGVADLEQAAIAGLQSAPVLTWESTRYEISLPPSFFDFYLPGFDAAADWREALTIWCHTDSPAGRYEVNLDTTHQVQQASVFRYLATTVVFRDGDMPARTLSDEDEVFARDLARTETQYMGTYGLFLGNALFMTASRFGIPSQDDLKAFLSIPGCSAELVDTLARGMQLFWVAEYDAATHLVIPKIEAAVRALLLELNEPVYRAAVGDSAGQFAGLGSLLEPLVDNGFDPDWERFLRTLLLGHGLNLRNLVAHGFVHDVNAVNAALALRALAMLTLITSDAAARRDTATVRAALANPANPRPHRRWWQRIAAAITAARHEYHRD</sequence>
<dbReference type="Proteomes" id="UP000320876">
    <property type="component" value="Unassembled WGS sequence"/>
</dbReference>
<gene>
    <name evidence="3" type="ORF">FB471_1274</name>
</gene>
<dbReference type="EMBL" id="VFML01000001">
    <property type="protein sequence ID" value="TQJ01582.1"/>
    <property type="molecule type" value="Genomic_DNA"/>
</dbReference>
<dbReference type="Pfam" id="PF13910">
    <property type="entry name" value="DUF4209"/>
    <property type="match status" value="1"/>
</dbReference>
<dbReference type="InterPro" id="IPR025209">
    <property type="entry name" value="DUF4209"/>
</dbReference>
<dbReference type="RefSeq" id="WP_211357959.1">
    <property type="nucleotide sequence ID" value="NZ_VFML01000001.1"/>
</dbReference>
<evidence type="ECO:0000313" key="3">
    <source>
        <dbReference type="EMBL" id="TQJ01582.1"/>
    </source>
</evidence>
<evidence type="ECO:0000313" key="4">
    <source>
        <dbReference type="Proteomes" id="UP000320876"/>
    </source>
</evidence>
<name>A0A542DET4_AMYCI</name>